<proteinExistence type="predicted"/>
<protein>
    <submittedName>
        <fullName evidence="2">Uncharacterized protein</fullName>
    </submittedName>
</protein>
<evidence type="ECO:0000256" key="1">
    <source>
        <dbReference type="SAM" id="MobiDB-lite"/>
    </source>
</evidence>
<name>A0A1V2IDG9_9ACTN</name>
<dbReference type="AlphaFoldDB" id="A0A1V2IDG9"/>
<keyword evidence="3" id="KW-1185">Reference proteome</keyword>
<comment type="caution">
    <text evidence="2">The sequence shown here is derived from an EMBL/GenBank/DDBJ whole genome shotgun (WGS) entry which is preliminary data.</text>
</comment>
<feature type="compositionally biased region" description="Low complexity" evidence="1">
    <location>
        <begin position="158"/>
        <end position="168"/>
    </location>
</feature>
<evidence type="ECO:0000313" key="2">
    <source>
        <dbReference type="EMBL" id="ONH31233.1"/>
    </source>
</evidence>
<feature type="region of interest" description="Disordered" evidence="1">
    <location>
        <begin position="158"/>
        <end position="189"/>
    </location>
</feature>
<feature type="compositionally biased region" description="Polar residues" evidence="1">
    <location>
        <begin position="169"/>
        <end position="178"/>
    </location>
</feature>
<organism evidence="2 3">
    <name type="scientific">Pseudofrankia asymbiotica</name>
    <dbReference type="NCBI Taxonomy" id="1834516"/>
    <lineage>
        <taxon>Bacteria</taxon>
        <taxon>Bacillati</taxon>
        <taxon>Actinomycetota</taxon>
        <taxon>Actinomycetes</taxon>
        <taxon>Frankiales</taxon>
        <taxon>Frankiaceae</taxon>
        <taxon>Pseudofrankia</taxon>
    </lineage>
</organism>
<dbReference type="Proteomes" id="UP000188929">
    <property type="component" value="Unassembled WGS sequence"/>
</dbReference>
<accession>A0A1V2IDG9</accession>
<feature type="region of interest" description="Disordered" evidence="1">
    <location>
        <begin position="20"/>
        <end position="40"/>
    </location>
</feature>
<dbReference type="OrthoDB" id="3213067at2"/>
<sequence length="189" mass="19385">MTPNSQLAGLRAALRLVQRDLDSHPGGGPAIGTDDDGTDGVDLDGDSLGEATGLAVAGSGRFQLVGTEQGFFVALPDGRFWPAGAGPLPLGAEGDEAVLAVALGVQECFGEILWHAWPHCPRHGTTLRAEARDPADEVIWRCDADEGHDVAPVGHLAAAASRPSSTPSQTLAASSSAVQPDPETVRPAV</sequence>
<gene>
    <name evidence="2" type="ORF">BL253_10205</name>
</gene>
<dbReference type="EMBL" id="MOMC01000017">
    <property type="protein sequence ID" value="ONH31233.1"/>
    <property type="molecule type" value="Genomic_DNA"/>
</dbReference>
<reference evidence="3" key="1">
    <citation type="submission" date="2016-10" db="EMBL/GenBank/DDBJ databases">
        <title>Frankia sp. NRRL B-16386 Genome sequencing.</title>
        <authorList>
            <person name="Ghodhbane-Gtari F."/>
            <person name="Swanson E."/>
            <person name="Gueddou A."/>
            <person name="Hezbri K."/>
            <person name="Ktari K."/>
            <person name="Nouioui I."/>
            <person name="Morris K."/>
            <person name="Simpson S."/>
            <person name="Abebe-Akele F."/>
            <person name="Thomas K."/>
            <person name="Gtari M."/>
            <person name="Tisa L.S."/>
        </authorList>
    </citation>
    <scope>NUCLEOTIDE SEQUENCE [LARGE SCALE GENOMIC DNA]</scope>
    <source>
        <strain evidence="3">NRRL B-16386</strain>
    </source>
</reference>
<evidence type="ECO:0000313" key="3">
    <source>
        <dbReference type="Proteomes" id="UP000188929"/>
    </source>
</evidence>
<dbReference type="RefSeq" id="WP_076815840.1">
    <property type="nucleotide sequence ID" value="NZ_MOMC01000017.1"/>
</dbReference>